<dbReference type="InterPro" id="IPR004358">
    <property type="entry name" value="Sig_transdc_His_kin-like_C"/>
</dbReference>
<dbReference type="InterPro" id="IPR005467">
    <property type="entry name" value="His_kinase_dom"/>
</dbReference>
<evidence type="ECO:0000256" key="1">
    <source>
        <dbReference type="ARBA" id="ARBA00000085"/>
    </source>
</evidence>
<keyword evidence="4 9" id="KW-0808">Transferase</keyword>
<dbReference type="RefSeq" id="WP_238476530.1">
    <property type="nucleotide sequence ID" value="NZ_CP042913.1"/>
</dbReference>
<dbReference type="SUPFAM" id="SSF47384">
    <property type="entry name" value="Homodimeric domain of signal transducing histidine kinase"/>
    <property type="match status" value="1"/>
</dbReference>
<dbReference type="SMART" id="SM00387">
    <property type="entry name" value="HATPase_c"/>
    <property type="match status" value="1"/>
</dbReference>
<dbReference type="PRINTS" id="PR00344">
    <property type="entry name" value="BCTRLSENSOR"/>
</dbReference>
<keyword evidence="7" id="KW-0472">Membrane</keyword>
<dbReference type="Proteomes" id="UP000323917">
    <property type="component" value="Chromosome"/>
</dbReference>
<dbReference type="Pfam" id="PF02518">
    <property type="entry name" value="HATPase_c"/>
    <property type="match status" value="1"/>
</dbReference>
<gene>
    <name evidence="9" type="primary">senX3</name>
    <name evidence="9" type="ORF">Pr1d_38090</name>
</gene>
<dbReference type="InterPro" id="IPR050736">
    <property type="entry name" value="Sensor_HK_Regulatory"/>
</dbReference>
<evidence type="ECO:0000256" key="5">
    <source>
        <dbReference type="ARBA" id="ARBA00022777"/>
    </source>
</evidence>
<sequence length="659" mass="72921">MRSFWQSSSESDRLAWPILLLLLTVLVPSVGTVWMMREAVRNERLATGQRLTEAYQAHLQSASQAVEDRWIAQLEKLSEQVGKQTPAQAFADGISNGIADSLLVRDDQGQIVYPNMATTTTEEMPEKVPAWENAERLEFIGQWHKAAEAYARIAEDVYGPDVASAWQAQVRSLLKGDKRIEAIEVLQKLRGQDGLHDAQGRSFAAAAELRLLEVLDRDTKAWNEVANSLQRRLGDYQQNTLLAPQRRFLMNALQELASEPLNWPTQPAEELAARAISIYEPSFATPRLHPTPLAGMWSCASQDGSVVGLYRAESLPEQILKLTNDLALPKGVSFVVSGPQESSEAILDTSLGKSLPGWRLGLIADGNPFDETSKQRKAVHAWIALLVVAATCVLGWLLASTLQRRMRLAQLKNDLVATVSHELKTPLASIRLLVDTLLESENGEPRQSSKNNVREYLKLISHENARLTRLIDNFLTFSRLERDKQRFDYQVIDVCEVIQQAAAIFCERWDDECLHVVEGTEALVLGDKDALVTAVVNLLENARKYSDENREIHLTSATLGDQVTIAVRDNGIGMSPGATRHVFDRFYQVDQRVARSEGGCGLGLSIVAAIMQSHGGDAKVKSQPGAGSTFTLYLPKFHGDTAKQAAPVHVVTVPAEDNR</sequence>
<dbReference type="CDD" id="cd00075">
    <property type="entry name" value="HATPase"/>
    <property type="match status" value="1"/>
</dbReference>
<dbReference type="Gene3D" id="3.30.565.10">
    <property type="entry name" value="Histidine kinase-like ATPase, C-terminal domain"/>
    <property type="match status" value="1"/>
</dbReference>
<keyword evidence="6" id="KW-0902">Two-component regulatory system</keyword>
<organism evidence="9 10">
    <name type="scientific">Bythopirellula goksoeyrii</name>
    <dbReference type="NCBI Taxonomy" id="1400387"/>
    <lineage>
        <taxon>Bacteria</taxon>
        <taxon>Pseudomonadati</taxon>
        <taxon>Planctomycetota</taxon>
        <taxon>Planctomycetia</taxon>
        <taxon>Pirellulales</taxon>
        <taxon>Lacipirellulaceae</taxon>
        <taxon>Bythopirellula</taxon>
    </lineage>
</organism>
<dbReference type="InterPro" id="IPR003661">
    <property type="entry name" value="HisK_dim/P_dom"/>
</dbReference>
<name>A0A5B9QFT5_9BACT</name>
<dbReference type="PANTHER" id="PTHR43711">
    <property type="entry name" value="TWO-COMPONENT HISTIDINE KINASE"/>
    <property type="match status" value="1"/>
</dbReference>
<dbReference type="Pfam" id="PF00512">
    <property type="entry name" value="HisKA"/>
    <property type="match status" value="1"/>
</dbReference>
<keyword evidence="7" id="KW-0812">Transmembrane</keyword>
<protein>
    <recommendedName>
        <fullName evidence="2">histidine kinase</fullName>
        <ecNumber evidence="2">2.7.13.3</ecNumber>
    </recommendedName>
</protein>
<evidence type="ECO:0000256" key="7">
    <source>
        <dbReference type="SAM" id="Phobius"/>
    </source>
</evidence>
<dbReference type="Gene3D" id="1.10.287.130">
    <property type="match status" value="1"/>
</dbReference>
<keyword evidence="7" id="KW-1133">Transmembrane helix</keyword>
<keyword evidence="3" id="KW-0597">Phosphoprotein</keyword>
<evidence type="ECO:0000259" key="8">
    <source>
        <dbReference type="PROSITE" id="PS50109"/>
    </source>
</evidence>
<evidence type="ECO:0000256" key="6">
    <source>
        <dbReference type="ARBA" id="ARBA00023012"/>
    </source>
</evidence>
<feature type="domain" description="Histidine kinase" evidence="8">
    <location>
        <begin position="418"/>
        <end position="638"/>
    </location>
</feature>
<proteinExistence type="predicted"/>
<accession>A0A5B9QFT5</accession>
<comment type="catalytic activity">
    <reaction evidence="1">
        <text>ATP + protein L-histidine = ADP + protein N-phospho-L-histidine.</text>
        <dbReference type="EC" id="2.7.13.3"/>
    </reaction>
</comment>
<dbReference type="KEGG" id="bgok:Pr1d_38090"/>
<dbReference type="PANTHER" id="PTHR43711:SF31">
    <property type="entry name" value="HISTIDINE KINASE"/>
    <property type="match status" value="1"/>
</dbReference>
<dbReference type="InterPro" id="IPR036890">
    <property type="entry name" value="HATPase_C_sf"/>
</dbReference>
<reference evidence="9 10" key="1">
    <citation type="submission" date="2019-08" db="EMBL/GenBank/DDBJ databases">
        <title>Deep-cultivation of Planctomycetes and their phenomic and genomic characterization uncovers novel biology.</title>
        <authorList>
            <person name="Wiegand S."/>
            <person name="Jogler M."/>
            <person name="Boedeker C."/>
            <person name="Pinto D."/>
            <person name="Vollmers J."/>
            <person name="Rivas-Marin E."/>
            <person name="Kohn T."/>
            <person name="Peeters S.H."/>
            <person name="Heuer A."/>
            <person name="Rast P."/>
            <person name="Oberbeckmann S."/>
            <person name="Bunk B."/>
            <person name="Jeske O."/>
            <person name="Meyerdierks A."/>
            <person name="Storesund J.E."/>
            <person name="Kallscheuer N."/>
            <person name="Luecker S."/>
            <person name="Lage O.M."/>
            <person name="Pohl T."/>
            <person name="Merkel B.J."/>
            <person name="Hornburger P."/>
            <person name="Mueller R.-W."/>
            <person name="Bruemmer F."/>
            <person name="Labrenz M."/>
            <person name="Spormann A.M."/>
            <person name="Op den Camp H."/>
            <person name="Overmann J."/>
            <person name="Amann R."/>
            <person name="Jetten M.S.M."/>
            <person name="Mascher T."/>
            <person name="Medema M.H."/>
            <person name="Devos D.P."/>
            <person name="Kaster A.-K."/>
            <person name="Ovreas L."/>
            <person name="Rohde M."/>
            <person name="Galperin M.Y."/>
            <person name="Jogler C."/>
        </authorList>
    </citation>
    <scope>NUCLEOTIDE SEQUENCE [LARGE SCALE GENOMIC DNA]</scope>
    <source>
        <strain evidence="9 10">Pr1d</strain>
    </source>
</reference>
<dbReference type="InterPro" id="IPR003594">
    <property type="entry name" value="HATPase_dom"/>
</dbReference>
<dbReference type="EC" id="2.7.13.3" evidence="2"/>
<dbReference type="CDD" id="cd00082">
    <property type="entry name" value="HisKA"/>
    <property type="match status" value="1"/>
</dbReference>
<dbReference type="InterPro" id="IPR036097">
    <property type="entry name" value="HisK_dim/P_sf"/>
</dbReference>
<evidence type="ECO:0000313" key="10">
    <source>
        <dbReference type="Proteomes" id="UP000323917"/>
    </source>
</evidence>
<evidence type="ECO:0000313" key="9">
    <source>
        <dbReference type="EMBL" id="QEG36495.1"/>
    </source>
</evidence>
<dbReference type="AlphaFoldDB" id="A0A5B9QFT5"/>
<evidence type="ECO:0000256" key="2">
    <source>
        <dbReference type="ARBA" id="ARBA00012438"/>
    </source>
</evidence>
<evidence type="ECO:0000256" key="4">
    <source>
        <dbReference type="ARBA" id="ARBA00022679"/>
    </source>
</evidence>
<dbReference type="SUPFAM" id="SSF55874">
    <property type="entry name" value="ATPase domain of HSP90 chaperone/DNA topoisomerase II/histidine kinase"/>
    <property type="match status" value="1"/>
</dbReference>
<feature type="transmembrane region" description="Helical" evidence="7">
    <location>
        <begin position="379"/>
        <end position="399"/>
    </location>
</feature>
<keyword evidence="10" id="KW-1185">Reference proteome</keyword>
<dbReference type="SMART" id="SM00388">
    <property type="entry name" value="HisKA"/>
    <property type="match status" value="1"/>
</dbReference>
<dbReference type="FunFam" id="3.30.565.10:FF:000006">
    <property type="entry name" value="Sensor histidine kinase WalK"/>
    <property type="match status" value="1"/>
</dbReference>
<dbReference type="GO" id="GO:0000155">
    <property type="term" value="F:phosphorelay sensor kinase activity"/>
    <property type="evidence" value="ECO:0007669"/>
    <property type="project" value="InterPro"/>
</dbReference>
<dbReference type="PROSITE" id="PS50109">
    <property type="entry name" value="HIS_KIN"/>
    <property type="match status" value="1"/>
</dbReference>
<dbReference type="EMBL" id="CP042913">
    <property type="protein sequence ID" value="QEG36495.1"/>
    <property type="molecule type" value="Genomic_DNA"/>
</dbReference>
<keyword evidence="5 9" id="KW-0418">Kinase</keyword>
<evidence type="ECO:0000256" key="3">
    <source>
        <dbReference type="ARBA" id="ARBA00022553"/>
    </source>
</evidence>